<accession>A0AAD3S0T0</accession>
<protein>
    <submittedName>
        <fullName evidence="1">Uncharacterized protein</fullName>
    </submittedName>
</protein>
<comment type="caution">
    <text evidence="1">The sequence shown here is derived from an EMBL/GenBank/DDBJ whole genome shotgun (WGS) entry which is preliminary data.</text>
</comment>
<name>A0AAD3S0T0_NEPGR</name>
<keyword evidence="2" id="KW-1185">Reference proteome</keyword>
<dbReference type="Proteomes" id="UP001279734">
    <property type="component" value="Unassembled WGS sequence"/>
</dbReference>
<organism evidence="1 2">
    <name type="scientific">Nepenthes gracilis</name>
    <name type="common">Slender pitcher plant</name>
    <dbReference type="NCBI Taxonomy" id="150966"/>
    <lineage>
        <taxon>Eukaryota</taxon>
        <taxon>Viridiplantae</taxon>
        <taxon>Streptophyta</taxon>
        <taxon>Embryophyta</taxon>
        <taxon>Tracheophyta</taxon>
        <taxon>Spermatophyta</taxon>
        <taxon>Magnoliopsida</taxon>
        <taxon>eudicotyledons</taxon>
        <taxon>Gunneridae</taxon>
        <taxon>Pentapetalae</taxon>
        <taxon>Caryophyllales</taxon>
        <taxon>Nepenthaceae</taxon>
        <taxon>Nepenthes</taxon>
    </lineage>
</organism>
<gene>
    <name evidence="1" type="ORF">Nepgr_004020</name>
</gene>
<proteinExistence type="predicted"/>
<reference evidence="1" key="1">
    <citation type="submission" date="2023-05" db="EMBL/GenBank/DDBJ databases">
        <title>Nepenthes gracilis genome sequencing.</title>
        <authorList>
            <person name="Fukushima K."/>
        </authorList>
    </citation>
    <scope>NUCLEOTIDE SEQUENCE</scope>
    <source>
        <strain evidence="1">SING2019-196</strain>
    </source>
</reference>
<sequence length="191" mass="21157">MNRLEFGWPWWAAGWSNRGQISSAGHSSSSLTCPWYVRFAPRPICLKPLLGSFLAIYNSYRFAPMLGIWLTWLPCLSELDVTHLEALCSPPVEPWLVFEIGPANGAGALRIFEDIFDDLLALKLNGIAKSPRSGLLWACQSVDLGFLLIPASPASRVVLQHLQWPVLWLCFAEVCNKMSCIAEVSGIELGP</sequence>
<dbReference type="AlphaFoldDB" id="A0AAD3S0T0"/>
<evidence type="ECO:0000313" key="1">
    <source>
        <dbReference type="EMBL" id="GMH02181.1"/>
    </source>
</evidence>
<dbReference type="EMBL" id="BSYO01000003">
    <property type="protein sequence ID" value="GMH02181.1"/>
    <property type="molecule type" value="Genomic_DNA"/>
</dbReference>
<evidence type="ECO:0000313" key="2">
    <source>
        <dbReference type="Proteomes" id="UP001279734"/>
    </source>
</evidence>